<dbReference type="AlphaFoldDB" id="A0A511ZGY2"/>
<organism evidence="2 3">
    <name type="scientific">Oceanobacillus sojae</name>
    <dbReference type="NCBI Taxonomy" id="582851"/>
    <lineage>
        <taxon>Bacteria</taxon>
        <taxon>Bacillati</taxon>
        <taxon>Bacillota</taxon>
        <taxon>Bacilli</taxon>
        <taxon>Bacillales</taxon>
        <taxon>Bacillaceae</taxon>
        <taxon>Oceanobacillus</taxon>
    </lineage>
</organism>
<dbReference type="Proteomes" id="UP000321558">
    <property type="component" value="Unassembled WGS sequence"/>
</dbReference>
<feature type="domain" description="Cobalamin-independent methionine synthase MetE C-terminal/archaeal" evidence="1">
    <location>
        <begin position="9"/>
        <end position="343"/>
    </location>
</feature>
<dbReference type="GO" id="GO:0003871">
    <property type="term" value="F:5-methyltetrahydropteroyltriglutamate-homocysteine S-methyltransferase activity"/>
    <property type="evidence" value="ECO:0007669"/>
    <property type="project" value="InterPro"/>
</dbReference>
<gene>
    <name evidence="2" type="primary">yxjG_2</name>
    <name evidence="2" type="ORF">OSO01_14210</name>
</gene>
<protein>
    <recommendedName>
        <fullName evidence="1">Cobalamin-independent methionine synthase MetE C-terminal/archaeal domain-containing protein</fullName>
    </recommendedName>
</protein>
<comment type="caution">
    <text evidence="2">The sequence shown here is derived from an EMBL/GenBank/DDBJ whole genome shotgun (WGS) entry which is preliminary data.</text>
</comment>
<dbReference type="CDD" id="cd03311">
    <property type="entry name" value="CIMS_C_terminal_like"/>
    <property type="match status" value="1"/>
</dbReference>
<proteinExistence type="predicted"/>
<sequence length="367" mass="42016">MLDIKYDIVGSFLRPEEIKNARAKYFNGEIDLKALREIENQAISDLVEKEVVHGLKFVTDGEFRRRWWHLDWLKEFDGFTTKHFDKVINGVTNKIELGYIEGKISYDKNKSHPEIEAWDYLHSLAKKYNGVEAKKSISGPNMILVDHFLQLCIKDTPYYGNDIDLVIEDIGTAYQKAIQDLYNHGCRYLQIDDTSWTYMIDDKFNEKVTALGYTKEEVLEWFRKASAKALEQKPEGMTIATHFCKGNFKGNPLFSGFYDSVAEVISTIPYDGFFVEYDDARSGSFAPWKVLKDTGATFVVGLISTKNPVLEAHDELKKRYLEAKSIVGNNIALSPQCGFASVEEGNSIDEDIQWKKIDLLVSCQDFL</sequence>
<reference evidence="2 3" key="1">
    <citation type="submission" date="2019-07" db="EMBL/GenBank/DDBJ databases">
        <title>Whole genome shotgun sequence of Oceanobacillus sojae NBRC 105379.</title>
        <authorList>
            <person name="Hosoyama A."/>
            <person name="Uohara A."/>
            <person name="Ohji S."/>
            <person name="Ichikawa N."/>
        </authorList>
    </citation>
    <scope>NUCLEOTIDE SEQUENCE [LARGE SCALE GENOMIC DNA]</scope>
    <source>
        <strain evidence="2 3">NBRC 105379</strain>
    </source>
</reference>
<dbReference type="PANTHER" id="PTHR43844">
    <property type="entry name" value="METHIONINE SYNTHASE"/>
    <property type="match status" value="1"/>
</dbReference>
<dbReference type="PANTHER" id="PTHR43844:SF1">
    <property type="entry name" value="METHIONINE SYNTHASE"/>
    <property type="match status" value="1"/>
</dbReference>
<dbReference type="Gene3D" id="3.20.20.210">
    <property type="match status" value="1"/>
</dbReference>
<keyword evidence="3" id="KW-1185">Reference proteome</keyword>
<name>A0A511ZGY2_9BACI</name>
<dbReference type="Pfam" id="PF01717">
    <property type="entry name" value="Meth_synt_2"/>
    <property type="match status" value="1"/>
</dbReference>
<dbReference type="SUPFAM" id="SSF51726">
    <property type="entry name" value="UROD/MetE-like"/>
    <property type="match status" value="1"/>
</dbReference>
<dbReference type="STRING" id="582851.GCA_900162665_03152"/>
<dbReference type="RefSeq" id="WP_147209720.1">
    <property type="nucleotide sequence ID" value="NZ_BJYM01000005.1"/>
</dbReference>
<dbReference type="InterPro" id="IPR038071">
    <property type="entry name" value="UROD/MetE-like_sf"/>
</dbReference>
<dbReference type="GO" id="GO:0008270">
    <property type="term" value="F:zinc ion binding"/>
    <property type="evidence" value="ECO:0007669"/>
    <property type="project" value="InterPro"/>
</dbReference>
<evidence type="ECO:0000259" key="1">
    <source>
        <dbReference type="Pfam" id="PF01717"/>
    </source>
</evidence>
<dbReference type="OrthoDB" id="6430685at2"/>
<dbReference type="EMBL" id="BJYM01000005">
    <property type="protein sequence ID" value="GEN86682.1"/>
    <property type="molecule type" value="Genomic_DNA"/>
</dbReference>
<accession>A0A511ZGY2</accession>
<evidence type="ECO:0000313" key="2">
    <source>
        <dbReference type="EMBL" id="GEN86682.1"/>
    </source>
</evidence>
<evidence type="ECO:0000313" key="3">
    <source>
        <dbReference type="Proteomes" id="UP000321558"/>
    </source>
</evidence>
<dbReference type="NCBIfam" id="NF005085">
    <property type="entry name" value="PRK06520.1"/>
    <property type="match status" value="1"/>
</dbReference>
<dbReference type="InterPro" id="IPR002629">
    <property type="entry name" value="Met_Synth_C/arc"/>
</dbReference>
<dbReference type="GO" id="GO:0009086">
    <property type="term" value="P:methionine biosynthetic process"/>
    <property type="evidence" value="ECO:0007669"/>
    <property type="project" value="InterPro"/>
</dbReference>